<dbReference type="EMBL" id="JBHSHD010000016">
    <property type="protein sequence ID" value="MFC4822237.1"/>
    <property type="molecule type" value="Genomic_DNA"/>
</dbReference>
<evidence type="ECO:0000256" key="1">
    <source>
        <dbReference type="SAM" id="MobiDB-lite"/>
    </source>
</evidence>
<dbReference type="Proteomes" id="UP001595886">
    <property type="component" value="Unassembled WGS sequence"/>
</dbReference>
<dbReference type="SUPFAM" id="SSF57783">
    <property type="entry name" value="Zinc beta-ribbon"/>
    <property type="match status" value="1"/>
</dbReference>
<dbReference type="RefSeq" id="WP_380022518.1">
    <property type="nucleotide sequence ID" value="NZ_JBHSHD010000016.1"/>
</dbReference>
<dbReference type="Pfam" id="PF01807">
    <property type="entry name" value="Zn_ribbon_DnaG"/>
    <property type="match status" value="1"/>
</dbReference>
<proteinExistence type="predicted"/>
<gene>
    <name evidence="3" type="ORF">ACFO6Q_18060</name>
</gene>
<protein>
    <submittedName>
        <fullName evidence="3">CHC2 zinc finger domain-containing protein</fullName>
    </submittedName>
</protein>
<accession>A0ABV9R380</accession>
<sequence>MNTPQKRFGPGSGSTLPEATNHIDRIRNSSALDGYRALCGDEPRASHNNEHATRSLPKSWRDRLLHPSVYYRAHIAGLSKPSASGWAVGPCPFHADTNSSLSVQLTETRGGFRCSHCGVGGDLIGFEMRRLGQSFAEAVIRLVRGCA</sequence>
<evidence type="ECO:0000259" key="2">
    <source>
        <dbReference type="SMART" id="SM00400"/>
    </source>
</evidence>
<dbReference type="Gene3D" id="3.90.580.10">
    <property type="entry name" value="Zinc finger, CHC2-type domain"/>
    <property type="match status" value="1"/>
</dbReference>
<evidence type="ECO:0000313" key="4">
    <source>
        <dbReference type="Proteomes" id="UP001595886"/>
    </source>
</evidence>
<reference evidence="4" key="1">
    <citation type="journal article" date="2019" name="Int. J. Syst. Evol. Microbiol.">
        <title>The Global Catalogue of Microorganisms (GCM) 10K type strain sequencing project: providing services to taxonomists for standard genome sequencing and annotation.</title>
        <authorList>
            <consortium name="The Broad Institute Genomics Platform"/>
            <consortium name="The Broad Institute Genome Sequencing Center for Infectious Disease"/>
            <person name="Wu L."/>
            <person name="Ma J."/>
        </authorList>
    </citation>
    <scope>NUCLEOTIDE SEQUENCE [LARGE SCALE GENOMIC DNA]</scope>
    <source>
        <strain evidence="4">CCUG 30340</strain>
    </source>
</reference>
<name>A0ABV9R380_9GAMM</name>
<feature type="region of interest" description="Disordered" evidence="1">
    <location>
        <begin position="1"/>
        <end position="21"/>
    </location>
</feature>
<evidence type="ECO:0000313" key="3">
    <source>
        <dbReference type="EMBL" id="MFC4822237.1"/>
    </source>
</evidence>
<organism evidence="3 4">
    <name type="scientific">Dokdonella ginsengisoli</name>
    <dbReference type="NCBI Taxonomy" id="363846"/>
    <lineage>
        <taxon>Bacteria</taxon>
        <taxon>Pseudomonadati</taxon>
        <taxon>Pseudomonadota</taxon>
        <taxon>Gammaproteobacteria</taxon>
        <taxon>Lysobacterales</taxon>
        <taxon>Rhodanobacteraceae</taxon>
        <taxon>Dokdonella</taxon>
    </lineage>
</organism>
<dbReference type="SMART" id="SM00400">
    <property type="entry name" value="ZnF_CHCC"/>
    <property type="match status" value="1"/>
</dbReference>
<comment type="caution">
    <text evidence="3">The sequence shown here is derived from an EMBL/GenBank/DDBJ whole genome shotgun (WGS) entry which is preliminary data.</text>
</comment>
<dbReference type="InterPro" id="IPR002694">
    <property type="entry name" value="Znf_CHC2"/>
</dbReference>
<dbReference type="InterPro" id="IPR036977">
    <property type="entry name" value="DNA_primase_Znf_CHC2"/>
</dbReference>
<keyword evidence="4" id="KW-1185">Reference proteome</keyword>
<feature type="domain" description="Zinc finger CHC2-type" evidence="2">
    <location>
        <begin position="87"/>
        <end position="143"/>
    </location>
</feature>